<comment type="caution">
    <text evidence="1">The sequence shown here is derived from an EMBL/GenBank/DDBJ whole genome shotgun (WGS) entry which is preliminary data.</text>
</comment>
<protein>
    <submittedName>
        <fullName evidence="1">Uncharacterized protein</fullName>
    </submittedName>
</protein>
<evidence type="ECO:0000313" key="2">
    <source>
        <dbReference type="Proteomes" id="UP000623129"/>
    </source>
</evidence>
<reference evidence="1" key="1">
    <citation type="submission" date="2020-01" db="EMBL/GenBank/DDBJ databases">
        <title>Genome sequence of Kobresia littledalei, the first chromosome-level genome in the family Cyperaceae.</title>
        <authorList>
            <person name="Qu G."/>
        </authorList>
    </citation>
    <scope>NUCLEOTIDE SEQUENCE</scope>
    <source>
        <strain evidence="1">C.B.Clarke</strain>
        <tissue evidence="1">Leaf</tissue>
    </source>
</reference>
<gene>
    <name evidence="1" type="ORF">FCM35_KLT10511</name>
</gene>
<organism evidence="1 2">
    <name type="scientific">Carex littledalei</name>
    <dbReference type="NCBI Taxonomy" id="544730"/>
    <lineage>
        <taxon>Eukaryota</taxon>
        <taxon>Viridiplantae</taxon>
        <taxon>Streptophyta</taxon>
        <taxon>Embryophyta</taxon>
        <taxon>Tracheophyta</taxon>
        <taxon>Spermatophyta</taxon>
        <taxon>Magnoliopsida</taxon>
        <taxon>Liliopsida</taxon>
        <taxon>Poales</taxon>
        <taxon>Cyperaceae</taxon>
        <taxon>Cyperoideae</taxon>
        <taxon>Cariceae</taxon>
        <taxon>Carex</taxon>
        <taxon>Carex subgen. Euthyceras</taxon>
    </lineage>
</organism>
<keyword evidence="2" id="KW-1185">Reference proteome</keyword>
<evidence type="ECO:0000313" key="1">
    <source>
        <dbReference type="EMBL" id="KAF3325440.1"/>
    </source>
</evidence>
<proteinExistence type="predicted"/>
<name>A0A833VGN3_9POAL</name>
<sequence length="414" mass="48764">MKGIRRMWWVPLIPVSYYSAYKLTEIPPGHNPFDSLTYIVTPIPQKIREEQFKTGHLYSEFIRLKRGWRSDVAGELQTSIVRYEEKSPNQLSNRKLRGIQRRLRRYDCVLYEGLYVNSTDVEEVTAAKQQVNSHQKGADKYGLVRRYSVLLKGQNWKNADLTLKTYLQLEEERLNRWWKEHEKNKEGRKIIRITQIVLACLKHVLTVCSLCLPLPAFVPLITYLTCSRDAPNCHDIDKLEKMFKLGFLHYYVEDSKFSDAYKAVYKYDVDYEGDSDFASKAVVIRERNKFAMEVLKETIAEGKTTIAILYSAGNMPDFHKRLVKELDMVPVTVSWYTAWSIKEGPKSKFIHPLLENFQIENRTFILGTLIFALLVGDLWAWRRFGFCYWIVSWVFRFGFYFCNDWSIDCSILFH</sequence>
<accession>A0A833VGN3</accession>
<dbReference type="OrthoDB" id="598085at2759"/>
<dbReference type="PANTHER" id="PTHR35757:SF1">
    <property type="entry name" value="THERMOSOME SUBUNIT GAMMA"/>
    <property type="match status" value="1"/>
</dbReference>
<dbReference type="EMBL" id="SWLB01000020">
    <property type="protein sequence ID" value="KAF3325440.1"/>
    <property type="molecule type" value="Genomic_DNA"/>
</dbReference>
<dbReference type="Proteomes" id="UP000623129">
    <property type="component" value="Unassembled WGS sequence"/>
</dbReference>
<dbReference type="AlphaFoldDB" id="A0A833VGN3"/>
<dbReference type="PANTHER" id="PTHR35757">
    <property type="entry name" value="THERMOSOME SUBUNIT GAMMA"/>
    <property type="match status" value="1"/>
</dbReference>